<reference evidence="2" key="1">
    <citation type="submission" date="2016-10" db="EMBL/GenBank/DDBJ databases">
        <authorList>
            <person name="Varghese N."/>
            <person name="Submissions S."/>
        </authorList>
    </citation>
    <scope>NUCLEOTIDE SEQUENCE [LARGE SCALE GENOMIC DNA]</scope>
    <source>
        <strain evidence="2">Ah-143</strain>
    </source>
</reference>
<proteinExistence type="predicted"/>
<sequence>MKESGLGRDFVCGGEVYTSVTTKTTHQIVRSKESIMEEIIFISKGFLIGRPMKILNGKILISLENKTNVILDTLRPVKINVVDRSKLFFIDYNLAIREEKLSMILHKIERLD</sequence>
<organism evidence="1 2">
    <name type="scientific">Kosakonia arachidis</name>
    <dbReference type="NCBI Taxonomy" id="551989"/>
    <lineage>
        <taxon>Bacteria</taxon>
        <taxon>Pseudomonadati</taxon>
        <taxon>Pseudomonadota</taxon>
        <taxon>Gammaproteobacteria</taxon>
        <taxon>Enterobacterales</taxon>
        <taxon>Enterobacteriaceae</taxon>
        <taxon>Kosakonia</taxon>
    </lineage>
</organism>
<name>A0A1I7E9I9_9ENTR</name>
<dbReference type="RefSeq" id="WP_090126932.1">
    <property type="nucleotide sequence ID" value="NZ_CP045299.1"/>
</dbReference>
<dbReference type="AlphaFoldDB" id="A0A1I7E9I9"/>
<dbReference type="EMBL" id="FPAU01000013">
    <property type="protein sequence ID" value="SFU20545.1"/>
    <property type="molecule type" value="Genomic_DNA"/>
</dbReference>
<accession>A0A1I7E9I9</accession>
<gene>
    <name evidence="1" type="ORF">SAMN05192562_1133</name>
</gene>
<evidence type="ECO:0000313" key="2">
    <source>
        <dbReference type="Proteomes" id="UP000199187"/>
    </source>
</evidence>
<keyword evidence="2" id="KW-1185">Reference proteome</keyword>
<evidence type="ECO:0000313" key="1">
    <source>
        <dbReference type="EMBL" id="SFU20545.1"/>
    </source>
</evidence>
<dbReference type="Proteomes" id="UP000199187">
    <property type="component" value="Unassembled WGS sequence"/>
</dbReference>
<protein>
    <submittedName>
        <fullName evidence="1">Uncharacterized protein</fullName>
    </submittedName>
</protein>